<organism evidence="1 2">
    <name type="scientific">Deinococcus sedimenti</name>
    <dbReference type="NCBI Taxonomy" id="1867090"/>
    <lineage>
        <taxon>Bacteria</taxon>
        <taxon>Thermotogati</taxon>
        <taxon>Deinococcota</taxon>
        <taxon>Deinococci</taxon>
        <taxon>Deinococcales</taxon>
        <taxon>Deinococcaceae</taxon>
        <taxon>Deinococcus</taxon>
    </lineage>
</organism>
<protein>
    <recommendedName>
        <fullName evidence="3">Winged helix-turn-helix transcriptional regulator</fullName>
    </recommendedName>
</protein>
<gene>
    <name evidence="1" type="ORF">GCM10008960_40430</name>
</gene>
<dbReference type="RefSeq" id="WP_189074924.1">
    <property type="nucleotide sequence ID" value="NZ_BMQN01000028.1"/>
</dbReference>
<proteinExistence type="predicted"/>
<accession>A0ABQ2SCG5</accession>
<comment type="caution">
    <text evidence="1">The sequence shown here is derived from an EMBL/GenBank/DDBJ whole genome shotgun (WGS) entry which is preliminary data.</text>
</comment>
<dbReference type="EMBL" id="BMQN01000028">
    <property type="protein sequence ID" value="GGS10208.1"/>
    <property type="molecule type" value="Genomic_DNA"/>
</dbReference>
<evidence type="ECO:0008006" key="3">
    <source>
        <dbReference type="Google" id="ProtNLM"/>
    </source>
</evidence>
<evidence type="ECO:0000313" key="2">
    <source>
        <dbReference type="Proteomes" id="UP000644548"/>
    </source>
</evidence>
<evidence type="ECO:0000313" key="1">
    <source>
        <dbReference type="EMBL" id="GGS10208.1"/>
    </source>
</evidence>
<name>A0ABQ2SCG5_9DEIO</name>
<dbReference type="Proteomes" id="UP000644548">
    <property type="component" value="Unassembled WGS sequence"/>
</dbReference>
<sequence>MTARSAQDLALLRQLAWYITRHTMLPTRDEYDATRGDLPDAAALTARLGSWTALWREALGYALRRHLPAHHTDAHTDALVLERRQAGQTLQTIGQELGVHGTAVSARLRRLQRAGVTVPPAGEPLWARAQMVEWPVTIERLATALYGQVTGETRARTSVNLSHWGKKGRVVRVARGVYDLVRARPNDPGS</sequence>
<keyword evidence="2" id="KW-1185">Reference proteome</keyword>
<reference evidence="2" key="1">
    <citation type="journal article" date="2019" name="Int. J. Syst. Evol. Microbiol.">
        <title>The Global Catalogue of Microorganisms (GCM) 10K type strain sequencing project: providing services to taxonomists for standard genome sequencing and annotation.</title>
        <authorList>
            <consortium name="The Broad Institute Genomics Platform"/>
            <consortium name="The Broad Institute Genome Sequencing Center for Infectious Disease"/>
            <person name="Wu L."/>
            <person name="Ma J."/>
        </authorList>
    </citation>
    <scope>NUCLEOTIDE SEQUENCE [LARGE SCALE GENOMIC DNA]</scope>
    <source>
        <strain evidence="2">JCM 31405</strain>
    </source>
</reference>